<evidence type="ECO:0000313" key="3">
    <source>
        <dbReference type="EMBL" id="CAD6259279.1"/>
    </source>
</evidence>
<dbReference type="AlphaFoldDB" id="A0A811QNJ2"/>
<sequence length="376" mass="40351">MSPASSAATAPPWADLLPELCELVTERLDPISILRFPAVCTGWSAPCEENPRLRPGAPALLTSGLDPDGCEIESNVDAGAFGLHDVSAGGGSKSFLGEAEGLKGRTWVGGKDGWLVTTDCGCDVELLNPVTSARILKVALCRTPAHPDGHLAVAVFSEGLLAFTAAASGGGTGECRWTALKNPAAASRSDVSYMDAIVLDGKLFAVNELGRIYSWDLNGGATTEPAVEQGPEIDETSRHDRHVQIPGQVLGQSRMEQVGVRRQEELPRARHVAPRARRRQRHVAARHGPRGRSRALPGANYPFYVTVRRGRASEDEADLEADCVYLADTPYGCDAAIFDLKKGEGGDGYVKQRLAYSLVADPLQMPMWFLPTDYPH</sequence>
<dbReference type="PANTHER" id="PTHR44259">
    <property type="entry name" value="OS07G0183000 PROTEIN-RELATED"/>
    <property type="match status" value="1"/>
</dbReference>
<evidence type="ECO:0000256" key="1">
    <source>
        <dbReference type="SAM" id="MobiDB-lite"/>
    </source>
</evidence>
<accession>A0A811QNJ2</accession>
<evidence type="ECO:0000313" key="4">
    <source>
        <dbReference type="Proteomes" id="UP000604825"/>
    </source>
</evidence>
<keyword evidence="4" id="KW-1185">Reference proteome</keyword>
<evidence type="ECO:0000259" key="2">
    <source>
        <dbReference type="Pfam" id="PF03478"/>
    </source>
</evidence>
<name>A0A811QNJ2_9POAL</name>
<dbReference type="PANTHER" id="PTHR44259:SF103">
    <property type="entry name" value="F-BOX DOMAIN CONTAINING PROTEIN"/>
    <property type="match status" value="1"/>
</dbReference>
<organism evidence="3 4">
    <name type="scientific">Miscanthus lutarioriparius</name>
    <dbReference type="NCBI Taxonomy" id="422564"/>
    <lineage>
        <taxon>Eukaryota</taxon>
        <taxon>Viridiplantae</taxon>
        <taxon>Streptophyta</taxon>
        <taxon>Embryophyta</taxon>
        <taxon>Tracheophyta</taxon>
        <taxon>Spermatophyta</taxon>
        <taxon>Magnoliopsida</taxon>
        <taxon>Liliopsida</taxon>
        <taxon>Poales</taxon>
        <taxon>Poaceae</taxon>
        <taxon>PACMAD clade</taxon>
        <taxon>Panicoideae</taxon>
        <taxon>Andropogonodae</taxon>
        <taxon>Andropogoneae</taxon>
        <taxon>Saccharinae</taxon>
        <taxon>Miscanthus</taxon>
    </lineage>
</organism>
<dbReference type="EMBL" id="CAJGYO010000011">
    <property type="protein sequence ID" value="CAD6259279.1"/>
    <property type="molecule type" value="Genomic_DNA"/>
</dbReference>
<feature type="compositionally biased region" description="Basic and acidic residues" evidence="1">
    <location>
        <begin position="259"/>
        <end position="268"/>
    </location>
</feature>
<dbReference type="Pfam" id="PF03478">
    <property type="entry name" value="Beta-prop_KIB1-4"/>
    <property type="match status" value="1"/>
</dbReference>
<dbReference type="Proteomes" id="UP000604825">
    <property type="component" value="Unassembled WGS sequence"/>
</dbReference>
<proteinExistence type="predicted"/>
<comment type="caution">
    <text evidence="3">The sequence shown here is derived from an EMBL/GenBank/DDBJ whole genome shotgun (WGS) entry which is preliminary data.</text>
</comment>
<reference evidence="3" key="1">
    <citation type="submission" date="2020-10" db="EMBL/GenBank/DDBJ databases">
        <authorList>
            <person name="Han B."/>
            <person name="Lu T."/>
            <person name="Zhao Q."/>
            <person name="Huang X."/>
            <person name="Zhao Y."/>
        </authorList>
    </citation>
    <scope>NUCLEOTIDE SEQUENCE</scope>
</reference>
<protein>
    <recommendedName>
        <fullName evidence="2">KIB1-4 beta-propeller domain-containing protein</fullName>
    </recommendedName>
</protein>
<dbReference type="InterPro" id="IPR050942">
    <property type="entry name" value="F-box_BR-signaling"/>
</dbReference>
<feature type="compositionally biased region" description="Basic residues" evidence="1">
    <location>
        <begin position="269"/>
        <end position="292"/>
    </location>
</feature>
<feature type="region of interest" description="Disordered" evidence="1">
    <location>
        <begin position="254"/>
        <end position="292"/>
    </location>
</feature>
<gene>
    <name evidence="3" type="ORF">NCGR_LOCUS42720</name>
</gene>
<feature type="domain" description="KIB1-4 beta-propeller" evidence="2">
    <location>
        <begin position="101"/>
        <end position="257"/>
    </location>
</feature>
<dbReference type="OrthoDB" id="642536at2759"/>
<dbReference type="InterPro" id="IPR005174">
    <property type="entry name" value="KIB1-4_b-propeller"/>
</dbReference>